<evidence type="ECO:0000313" key="2">
    <source>
        <dbReference type="EMBL" id="KDO19709.1"/>
    </source>
</evidence>
<sequence>MSMPDLPRPSMGGAASALAPSLLGRKSAEICFWQAVEGFKSIRDESIHGLVLAPAKVRRKRRSIEIAHEFLTPQSPQALHWILLEYPDVVETIERLVQGETVPATTFNELQRTVERRLAMAHAPTPPDDNISVLL</sequence>
<dbReference type="GeneID" id="24142145"/>
<dbReference type="SUPFAM" id="SSF48097">
    <property type="entry name" value="Regulator of G-protein signaling, RGS"/>
    <property type="match status" value="1"/>
</dbReference>
<dbReference type="KEGG" id="spar:SPRG_21391"/>
<name>A0A067BMN7_SAPPC</name>
<accession>A0A067BMN7</accession>
<dbReference type="RefSeq" id="XP_012209590.1">
    <property type="nucleotide sequence ID" value="XM_012354200.1"/>
</dbReference>
<dbReference type="InterPro" id="IPR016137">
    <property type="entry name" value="RGS"/>
</dbReference>
<gene>
    <name evidence="2" type="ORF">SPRG_21391</name>
</gene>
<organism evidence="2 3">
    <name type="scientific">Saprolegnia parasitica (strain CBS 223.65)</name>
    <dbReference type="NCBI Taxonomy" id="695850"/>
    <lineage>
        <taxon>Eukaryota</taxon>
        <taxon>Sar</taxon>
        <taxon>Stramenopiles</taxon>
        <taxon>Oomycota</taxon>
        <taxon>Saprolegniomycetes</taxon>
        <taxon>Saprolegniales</taxon>
        <taxon>Saprolegniaceae</taxon>
        <taxon>Saprolegnia</taxon>
    </lineage>
</organism>
<dbReference type="OrthoDB" id="10513198at2759"/>
<keyword evidence="3" id="KW-1185">Reference proteome</keyword>
<dbReference type="Gene3D" id="1.10.167.10">
    <property type="entry name" value="Regulator of G-protein Signalling 4, domain 2"/>
    <property type="match status" value="1"/>
</dbReference>
<dbReference type="Proteomes" id="UP000030745">
    <property type="component" value="Unassembled WGS sequence"/>
</dbReference>
<proteinExistence type="predicted"/>
<dbReference type="PROSITE" id="PS50132">
    <property type="entry name" value="RGS"/>
    <property type="match status" value="1"/>
</dbReference>
<evidence type="ECO:0000259" key="1">
    <source>
        <dbReference type="PROSITE" id="PS50132"/>
    </source>
</evidence>
<dbReference type="InterPro" id="IPR036305">
    <property type="entry name" value="RGS_sf"/>
</dbReference>
<dbReference type="AlphaFoldDB" id="A0A067BMN7"/>
<evidence type="ECO:0000313" key="3">
    <source>
        <dbReference type="Proteomes" id="UP000030745"/>
    </source>
</evidence>
<dbReference type="VEuPathDB" id="FungiDB:SPRG_21391"/>
<protein>
    <recommendedName>
        <fullName evidence="1">RGS domain-containing protein</fullName>
    </recommendedName>
</protein>
<dbReference type="EMBL" id="KK583337">
    <property type="protein sequence ID" value="KDO19709.1"/>
    <property type="molecule type" value="Genomic_DNA"/>
</dbReference>
<feature type="domain" description="RGS" evidence="1">
    <location>
        <begin position="30"/>
        <end position="118"/>
    </location>
</feature>
<dbReference type="InterPro" id="IPR044926">
    <property type="entry name" value="RGS_subdomain_2"/>
</dbReference>
<reference evidence="2 3" key="1">
    <citation type="journal article" date="2013" name="PLoS Genet.">
        <title>Distinctive expansion of potential virulence genes in the genome of the oomycete fish pathogen Saprolegnia parasitica.</title>
        <authorList>
            <person name="Jiang R.H."/>
            <person name="de Bruijn I."/>
            <person name="Haas B.J."/>
            <person name="Belmonte R."/>
            <person name="Lobach L."/>
            <person name="Christie J."/>
            <person name="van den Ackerveken G."/>
            <person name="Bottin A."/>
            <person name="Bulone V."/>
            <person name="Diaz-Moreno S.M."/>
            <person name="Dumas B."/>
            <person name="Fan L."/>
            <person name="Gaulin E."/>
            <person name="Govers F."/>
            <person name="Grenville-Briggs L.J."/>
            <person name="Horner N.R."/>
            <person name="Levin J.Z."/>
            <person name="Mammella M."/>
            <person name="Meijer H.J."/>
            <person name="Morris P."/>
            <person name="Nusbaum C."/>
            <person name="Oome S."/>
            <person name="Phillips A.J."/>
            <person name="van Rooyen D."/>
            <person name="Rzeszutek E."/>
            <person name="Saraiva M."/>
            <person name="Secombes C.J."/>
            <person name="Seidl M.F."/>
            <person name="Snel B."/>
            <person name="Stassen J.H."/>
            <person name="Sykes S."/>
            <person name="Tripathy S."/>
            <person name="van den Berg H."/>
            <person name="Vega-Arreguin J.C."/>
            <person name="Wawra S."/>
            <person name="Young S.K."/>
            <person name="Zeng Q."/>
            <person name="Dieguez-Uribeondo J."/>
            <person name="Russ C."/>
            <person name="Tyler B.M."/>
            <person name="van West P."/>
        </authorList>
    </citation>
    <scope>NUCLEOTIDE SEQUENCE [LARGE SCALE GENOMIC DNA]</scope>
    <source>
        <strain evidence="2 3">CBS 223.65</strain>
    </source>
</reference>